<proteinExistence type="predicted"/>
<evidence type="ECO:0000313" key="1">
    <source>
        <dbReference type="EMBL" id="KAJ8003518.1"/>
    </source>
</evidence>
<organism evidence="1 2">
    <name type="scientific">Dallia pectoralis</name>
    <name type="common">Alaska blackfish</name>
    <dbReference type="NCBI Taxonomy" id="75939"/>
    <lineage>
        <taxon>Eukaryota</taxon>
        <taxon>Metazoa</taxon>
        <taxon>Chordata</taxon>
        <taxon>Craniata</taxon>
        <taxon>Vertebrata</taxon>
        <taxon>Euteleostomi</taxon>
        <taxon>Actinopterygii</taxon>
        <taxon>Neopterygii</taxon>
        <taxon>Teleostei</taxon>
        <taxon>Protacanthopterygii</taxon>
        <taxon>Esociformes</taxon>
        <taxon>Umbridae</taxon>
        <taxon>Dallia</taxon>
    </lineage>
</organism>
<dbReference type="EMBL" id="CM055739">
    <property type="protein sequence ID" value="KAJ8003518.1"/>
    <property type="molecule type" value="Genomic_DNA"/>
</dbReference>
<dbReference type="Proteomes" id="UP001157502">
    <property type="component" value="Chromosome 12"/>
</dbReference>
<keyword evidence="2" id="KW-1185">Reference proteome</keyword>
<comment type="caution">
    <text evidence="1">The sequence shown here is derived from an EMBL/GenBank/DDBJ whole genome shotgun (WGS) entry which is preliminary data.</text>
</comment>
<gene>
    <name evidence="1" type="ORF">DPEC_G00149180</name>
</gene>
<evidence type="ECO:0000313" key="2">
    <source>
        <dbReference type="Proteomes" id="UP001157502"/>
    </source>
</evidence>
<protein>
    <submittedName>
        <fullName evidence="1">Uncharacterized protein</fullName>
    </submittedName>
</protein>
<name>A0ACC2GJ83_DALPE</name>
<reference evidence="1" key="1">
    <citation type="submission" date="2021-05" db="EMBL/GenBank/DDBJ databases">
        <authorList>
            <person name="Pan Q."/>
            <person name="Jouanno E."/>
            <person name="Zahm M."/>
            <person name="Klopp C."/>
            <person name="Cabau C."/>
            <person name="Louis A."/>
            <person name="Berthelot C."/>
            <person name="Parey E."/>
            <person name="Roest Crollius H."/>
            <person name="Montfort J."/>
            <person name="Robinson-Rechavi M."/>
            <person name="Bouchez O."/>
            <person name="Lampietro C."/>
            <person name="Lopez Roques C."/>
            <person name="Donnadieu C."/>
            <person name="Postlethwait J."/>
            <person name="Bobe J."/>
            <person name="Dillon D."/>
            <person name="Chandos A."/>
            <person name="von Hippel F."/>
            <person name="Guiguen Y."/>
        </authorList>
    </citation>
    <scope>NUCLEOTIDE SEQUENCE</scope>
    <source>
        <strain evidence="1">YG-Jan2019</strain>
    </source>
</reference>
<sequence length="104" mass="10524">MGTRHPSGNGDTPYSLEQSGPRGNTTMNWSVGVPLSERKRESERTGGAAKSDAGPNVGLCSAAPVTVELTPETRDPGTGPAGSTLGAVPEVGTCFLAPPASFVL</sequence>
<accession>A0ACC2GJ83</accession>